<evidence type="ECO:0000256" key="2">
    <source>
        <dbReference type="ARBA" id="ARBA00022099"/>
    </source>
</evidence>
<keyword evidence="6" id="KW-0328">Glycosyltransferase</keyword>
<dbReference type="GO" id="GO:0046100">
    <property type="term" value="P:hypoxanthine metabolic process"/>
    <property type="evidence" value="ECO:0007669"/>
    <property type="project" value="TreeGrafter"/>
</dbReference>
<feature type="domain" description="Phosphoribosyltransferase" evidence="5">
    <location>
        <begin position="13"/>
        <end position="153"/>
    </location>
</feature>
<dbReference type="GO" id="GO:0006178">
    <property type="term" value="P:guanine salvage"/>
    <property type="evidence" value="ECO:0007669"/>
    <property type="project" value="TreeGrafter"/>
</dbReference>
<name>A0A0M4JJF0_9MOLU</name>
<proteinExistence type="predicted"/>
<dbReference type="InterPro" id="IPR000836">
    <property type="entry name" value="PRTase_dom"/>
</dbReference>
<dbReference type="PANTHER" id="PTHR43340:SF1">
    <property type="entry name" value="HYPOXANTHINE PHOSPHORIBOSYLTRANSFERASE"/>
    <property type="match status" value="1"/>
</dbReference>
<evidence type="ECO:0000313" key="6">
    <source>
        <dbReference type="EMBL" id="ALD66903.1"/>
    </source>
</evidence>
<dbReference type="STRING" id="362837.SCANT_v1c09970"/>
<dbReference type="KEGG" id="scj:SCANT_v1c09970"/>
<dbReference type="InterPro" id="IPR050408">
    <property type="entry name" value="HGPRT"/>
</dbReference>
<sequence length="170" mass="19237">MDNQKLVTLITEEEIKAAIAKIGTDLGKTYENQQLVIVADLSSSFIFIADLIRELPIDVTIQFVTTPKENEDLLIDLGLKNTLTDKNVLIVNDVLNKGNRLQKLHSLVKKEKPANIQILNLIEKNIKERKMELESASLFKLEDVFVVGYGLTYKESYRGLKGIYSLSIEE</sequence>
<comment type="catalytic activity">
    <reaction evidence="3">
        <text>GMP + diphosphate = guanine + 5-phospho-alpha-D-ribose 1-diphosphate</text>
        <dbReference type="Rhea" id="RHEA:25424"/>
        <dbReference type="ChEBI" id="CHEBI:16235"/>
        <dbReference type="ChEBI" id="CHEBI:33019"/>
        <dbReference type="ChEBI" id="CHEBI:58017"/>
        <dbReference type="ChEBI" id="CHEBI:58115"/>
        <dbReference type="EC" id="2.4.2.8"/>
    </reaction>
    <physiologicalReaction direction="right-to-left" evidence="3">
        <dbReference type="Rhea" id="RHEA:25426"/>
    </physiologicalReaction>
</comment>
<dbReference type="AlphaFoldDB" id="A0A0M4JJF0"/>
<comment type="pathway">
    <text evidence="1">Purine metabolism; GMP biosynthesis via salvage pathway; GMP from guanine: step 1/1.</text>
</comment>
<dbReference type="OrthoDB" id="9802824at2"/>
<dbReference type="Gene3D" id="3.40.50.2020">
    <property type="match status" value="1"/>
</dbReference>
<gene>
    <name evidence="6" type="primary">hprT</name>
    <name evidence="6" type="ORF">SCANT_v1c09970</name>
</gene>
<protein>
    <recommendedName>
        <fullName evidence="2">Hypoxanthine-guanine phosphoribosyltransferase</fullName>
    </recommendedName>
</protein>
<organism evidence="6 7">
    <name type="scientific">Spiroplasma cantharicola</name>
    <dbReference type="NCBI Taxonomy" id="362837"/>
    <lineage>
        <taxon>Bacteria</taxon>
        <taxon>Bacillati</taxon>
        <taxon>Mycoplasmatota</taxon>
        <taxon>Mollicutes</taxon>
        <taxon>Entomoplasmatales</taxon>
        <taxon>Spiroplasmataceae</taxon>
        <taxon>Spiroplasma</taxon>
    </lineage>
</organism>
<dbReference type="Proteomes" id="UP000063919">
    <property type="component" value="Chromosome"/>
</dbReference>
<comment type="catalytic activity">
    <reaction evidence="4">
        <text>IMP + diphosphate = hypoxanthine + 5-phospho-alpha-D-ribose 1-diphosphate</text>
        <dbReference type="Rhea" id="RHEA:17973"/>
        <dbReference type="ChEBI" id="CHEBI:17368"/>
        <dbReference type="ChEBI" id="CHEBI:33019"/>
        <dbReference type="ChEBI" id="CHEBI:58017"/>
        <dbReference type="ChEBI" id="CHEBI:58053"/>
        <dbReference type="EC" id="2.4.2.8"/>
    </reaction>
    <physiologicalReaction direction="right-to-left" evidence="4">
        <dbReference type="Rhea" id="RHEA:17975"/>
    </physiologicalReaction>
</comment>
<dbReference type="RefSeq" id="WP_053946641.1">
    <property type="nucleotide sequence ID" value="NZ_CP012622.1"/>
</dbReference>
<dbReference type="CDD" id="cd06223">
    <property type="entry name" value="PRTases_typeI"/>
    <property type="match status" value="1"/>
</dbReference>
<dbReference type="SUPFAM" id="SSF53271">
    <property type="entry name" value="PRTase-like"/>
    <property type="match status" value="1"/>
</dbReference>
<keyword evidence="6" id="KW-0808">Transferase</keyword>
<keyword evidence="7" id="KW-1185">Reference proteome</keyword>
<dbReference type="Pfam" id="PF00156">
    <property type="entry name" value="Pribosyltran"/>
    <property type="match status" value="1"/>
</dbReference>
<dbReference type="InterPro" id="IPR029057">
    <property type="entry name" value="PRTase-like"/>
</dbReference>
<evidence type="ECO:0000313" key="7">
    <source>
        <dbReference type="Proteomes" id="UP000063919"/>
    </source>
</evidence>
<evidence type="ECO:0000256" key="1">
    <source>
        <dbReference type="ARBA" id="ARBA00004676"/>
    </source>
</evidence>
<dbReference type="PATRIC" id="fig|362837.3.peg.1014"/>
<reference evidence="6 7" key="1">
    <citation type="journal article" date="2015" name="Genome Announc.">
        <title>Complete Genome Sequence of Spiroplasma cantharicola CC-1T (DSM 21588), a Bacterium Isolated from Soldier Beetle (Cantharis carolinus).</title>
        <authorList>
            <person name="Lo W.S."/>
            <person name="Liu P.Y."/>
            <person name="Kuo C.H."/>
        </authorList>
    </citation>
    <scope>NUCLEOTIDE SEQUENCE [LARGE SCALE GENOMIC DNA]</scope>
    <source>
        <strain evidence="6 7">CC-1</strain>
    </source>
</reference>
<dbReference type="GO" id="GO:0005829">
    <property type="term" value="C:cytosol"/>
    <property type="evidence" value="ECO:0007669"/>
    <property type="project" value="TreeGrafter"/>
</dbReference>
<dbReference type="GO" id="GO:0032263">
    <property type="term" value="P:GMP salvage"/>
    <property type="evidence" value="ECO:0007669"/>
    <property type="project" value="TreeGrafter"/>
</dbReference>
<evidence type="ECO:0000259" key="5">
    <source>
        <dbReference type="Pfam" id="PF00156"/>
    </source>
</evidence>
<evidence type="ECO:0000256" key="3">
    <source>
        <dbReference type="ARBA" id="ARBA00048811"/>
    </source>
</evidence>
<accession>A0A0M4JJF0</accession>
<dbReference type="GO" id="GO:0000287">
    <property type="term" value="F:magnesium ion binding"/>
    <property type="evidence" value="ECO:0007669"/>
    <property type="project" value="TreeGrafter"/>
</dbReference>
<dbReference type="GO" id="GO:0032264">
    <property type="term" value="P:IMP salvage"/>
    <property type="evidence" value="ECO:0007669"/>
    <property type="project" value="TreeGrafter"/>
</dbReference>
<dbReference type="EMBL" id="CP012622">
    <property type="protein sequence ID" value="ALD66903.1"/>
    <property type="molecule type" value="Genomic_DNA"/>
</dbReference>
<evidence type="ECO:0000256" key="4">
    <source>
        <dbReference type="ARBA" id="ARBA00049402"/>
    </source>
</evidence>
<dbReference type="PANTHER" id="PTHR43340">
    <property type="entry name" value="HYPOXANTHINE-GUANINE PHOSPHORIBOSYLTRANSFERASE"/>
    <property type="match status" value="1"/>
</dbReference>
<dbReference type="GO" id="GO:0004422">
    <property type="term" value="F:hypoxanthine phosphoribosyltransferase activity"/>
    <property type="evidence" value="ECO:0007669"/>
    <property type="project" value="TreeGrafter"/>
</dbReference>